<dbReference type="Pfam" id="PF13927">
    <property type="entry name" value="Ig_3"/>
    <property type="match status" value="1"/>
</dbReference>
<dbReference type="SMART" id="SM00408">
    <property type="entry name" value="IGc2"/>
    <property type="match status" value="1"/>
</dbReference>
<keyword evidence="4" id="KW-1133">Transmembrane helix</keyword>
<evidence type="ECO:0000259" key="5">
    <source>
        <dbReference type="PROSITE" id="PS50835"/>
    </source>
</evidence>
<dbReference type="InterPro" id="IPR007110">
    <property type="entry name" value="Ig-like_dom"/>
</dbReference>
<feature type="domain" description="Fibronectin type-III" evidence="6">
    <location>
        <begin position="114"/>
        <end position="206"/>
    </location>
</feature>
<dbReference type="SUPFAM" id="SSF48726">
    <property type="entry name" value="Immunoglobulin"/>
    <property type="match status" value="1"/>
</dbReference>
<dbReference type="STRING" id="32473.ENSXCOP00000024070"/>
<name>A0A3B5MKF7_9TELE</name>
<dbReference type="InterPro" id="IPR013783">
    <property type="entry name" value="Ig-like_fold"/>
</dbReference>
<feature type="domain" description="Fibronectin type-III" evidence="6">
    <location>
        <begin position="211"/>
        <end position="308"/>
    </location>
</feature>
<reference evidence="7" key="1">
    <citation type="submission" date="2025-08" db="UniProtKB">
        <authorList>
            <consortium name="Ensembl"/>
        </authorList>
    </citation>
    <scope>IDENTIFICATION</scope>
</reference>
<dbReference type="PANTHER" id="PTHR44170">
    <property type="entry name" value="PROTEIN SIDEKICK"/>
    <property type="match status" value="1"/>
</dbReference>
<dbReference type="Proteomes" id="UP000261380">
    <property type="component" value="Unplaced"/>
</dbReference>
<dbReference type="PROSITE" id="PS50853">
    <property type="entry name" value="FN3"/>
    <property type="match status" value="2"/>
</dbReference>
<evidence type="ECO:0000313" key="8">
    <source>
        <dbReference type="Proteomes" id="UP000261380"/>
    </source>
</evidence>
<dbReference type="SMART" id="SM00060">
    <property type="entry name" value="FN3"/>
    <property type="match status" value="1"/>
</dbReference>
<keyword evidence="2" id="KW-1015">Disulfide bond</keyword>
<protein>
    <submittedName>
        <fullName evidence="7">Roundabout, axon guidance receptor, homolog 4 (Drosophila)</fullName>
    </submittedName>
</protein>
<evidence type="ECO:0000256" key="4">
    <source>
        <dbReference type="SAM" id="Phobius"/>
    </source>
</evidence>
<dbReference type="InterPro" id="IPR036179">
    <property type="entry name" value="Ig-like_dom_sf"/>
</dbReference>
<dbReference type="SUPFAM" id="SSF49265">
    <property type="entry name" value="Fibronectin type III"/>
    <property type="match status" value="1"/>
</dbReference>
<feature type="transmembrane region" description="Helical" evidence="4">
    <location>
        <begin position="333"/>
        <end position="354"/>
    </location>
</feature>
<evidence type="ECO:0000256" key="3">
    <source>
        <dbReference type="ARBA" id="ARBA00023319"/>
    </source>
</evidence>
<dbReference type="InterPro" id="IPR003598">
    <property type="entry name" value="Ig_sub2"/>
</dbReference>
<keyword evidence="8" id="KW-1185">Reference proteome</keyword>
<keyword evidence="3" id="KW-0393">Immunoglobulin domain</keyword>
<feature type="domain" description="Ig-like" evidence="5">
    <location>
        <begin position="6"/>
        <end position="97"/>
    </location>
</feature>
<dbReference type="InterPro" id="IPR003961">
    <property type="entry name" value="FN3_dom"/>
</dbReference>
<reference evidence="7" key="2">
    <citation type="submission" date="2025-09" db="UniProtKB">
        <authorList>
            <consortium name="Ensembl"/>
        </authorList>
    </citation>
    <scope>IDENTIFICATION</scope>
</reference>
<keyword evidence="4" id="KW-0812">Transmembrane</keyword>
<dbReference type="InterPro" id="IPR003599">
    <property type="entry name" value="Ig_sub"/>
</dbReference>
<sequence length="631" mass="68140">MCLCVPAVLKEEFSVQPSDAEVAEGEVAVLNCGPPLGHPEPNVIWKKDGVPISNTDHHYTLSGKLIIAPAEKSHSGSYVCVARNIMGERQSRAARLSVTEQKDFHRELSALRVTLENVTIIASESNVSLLQSLPAQPHYLDGFEVLYRPLLPVSSDWAALRVSLPGFQAQVGPLKRGYNYEFKVRPYGSSLYGRESNTRHLRVPERAPSAPPLAVSITVNHEQNNTVHLSWEPPPPDSHNGVVQGYQVTAPCLQYHNWTVDSGQHSLDISTLEPGKQYWVTMAAVNGAGVGTLSDPHGFNVCFYSEPQLGGASDPDSHNKDAFPVLALLQDPVLIGSVGALLWCLLMIAAVSLFRRHNSAGQLSPHHSKAKGDFSKNIDCVIPLINRVLSWKTCKQCSLLQISSSFMRTEFVCVFVLTVFSSSHSTKLTEDLGSIPSISPPSGYHGQAGPNKHSGAPYSHLSASSYSTLMEADQSPSLTAQEGWFTPHSLQISVLPEQRPSLPHSFTSTLGSICGPVGSAESEDGAAAGAQPLPAALCHSGFHSSPSSCYSDWDSSLWNTWSSAMDSNMDSNRTSLISSVDSCYTNDSATFARLLAAAAETMSTASLTGRRGRGGEGLTWQQLVELYTHTH</sequence>
<dbReference type="FunFam" id="2.60.40.10:FF:000065">
    <property type="entry name" value="roundabout homolog 1 isoform X3"/>
    <property type="match status" value="1"/>
</dbReference>
<dbReference type="InterPro" id="IPR036116">
    <property type="entry name" value="FN3_sf"/>
</dbReference>
<proteinExistence type="predicted"/>
<dbReference type="GeneTree" id="ENSGT00940000159193"/>
<dbReference type="Ensembl" id="ENSXCOT00000024356.1">
    <property type="protein sequence ID" value="ENSXCOP00000024070.1"/>
    <property type="gene ID" value="ENSXCOG00000017974.1"/>
</dbReference>
<evidence type="ECO:0000259" key="6">
    <source>
        <dbReference type="PROSITE" id="PS50853"/>
    </source>
</evidence>
<dbReference type="Pfam" id="PF00041">
    <property type="entry name" value="fn3"/>
    <property type="match status" value="1"/>
</dbReference>
<dbReference type="FunFam" id="2.60.40.10:FF:000840">
    <property type="entry name" value="Roundabout guidance receptor 4"/>
    <property type="match status" value="1"/>
</dbReference>
<dbReference type="CDD" id="cd00063">
    <property type="entry name" value="FN3"/>
    <property type="match status" value="1"/>
</dbReference>
<accession>A0A3B5MKF7</accession>
<dbReference type="PANTHER" id="PTHR44170:SF11">
    <property type="entry name" value="ROUNDABOUT HOMOLOG 4"/>
    <property type="match status" value="1"/>
</dbReference>
<dbReference type="SMART" id="SM00409">
    <property type="entry name" value="IG"/>
    <property type="match status" value="1"/>
</dbReference>
<keyword evidence="4" id="KW-0472">Membrane</keyword>
<dbReference type="GO" id="GO:0098609">
    <property type="term" value="P:cell-cell adhesion"/>
    <property type="evidence" value="ECO:0007669"/>
    <property type="project" value="TreeGrafter"/>
</dbReference>
<evidence type="ECO:0000256" key="1">
    <source>
        <dbReference type="ARBA" id="ARBA00022737"/>
    </source>
</evidence>
<dbReference type="PROSITE" id="PS50835">
    <property type="entry name" value="IG_LIKE"/>
    <property type="match status" value="1"/>
</dbReference>
<keyword evidence="1" id="KW-0677">Repeat</keyword>
<evidence type="ECO:0000313" key="7">
    <source>
        <dbReference type="Ensembl" id="ENSXCOP00000024070.1"/>
    </source>
</evidence>
<dbReference type="Gene3D" id="2.60.40.10">
    <property type="entry name" value="Immunoglobulins"/>
    <property type="match status" value="3"/>
</dbReference>
<evidence type="ECO:0000256" key="2">
    <source>
        <dbReference type="ARBA" id="ARBA00023157"/>
    </source>
</evidence>
<dbReference type="AlphaFoldDB" id="A0A3B5MKF7"/>
<organism evidence="7 8">
    <name type="scientific">Xiphophorus couchianus</name>
    <name type="common">Monterrey platyfish</name>
    <dbReference type="NCBI Taxonomy" id="32473"/>
    <lineage>
        <taxon>Eukaryota</taxon>
        <taxon>Metazoa</taxon>
        <taxon>Chordata</taxon>
        <taxon>Craniata</taxon>
        <taxon>Vertebrata</taxon>
        <taxon>Euteleostomi</taxon>
        <taxon>Actinopterygii</taxon>
        <taxon>Neopterygii</taxon>
        <taxon>Teleostei</taxon>
        <taxon>Neoteleostei</taxon>
        <taxon>Acanthomorphata</taxon>
        <taxon>Ovalentaria</taxon>
        <taxon>Atherinomorphae</taxon>
        <taxon>Cyprinodontiformes</taxon>
        <taxon>Poeciliidae</taxon>
        <taxon>Poeciliinae</taxon>
        <taxon>Xiphophorus</taxon>
    </lineage>
</organism>